<feature type="transmembrane region" description="Helical" evidence="11">
    <location>
        <begin position="183"/>
        <end position="205"/>
    </location>
</feature>
<dbReference type="CDD" id="cd07345">
    <property type="entry name" value="M48A_Ste24p-like"/>
    <property type="match status" value="1"/>
</dbReference>
<gene>
    <name evidence="13" type="ORF">METZ01_LOCUS57740</name>
</gene>
<keyword evidence="5" id="KW-0479">Metal-binding</keyword>
<keyword evidence="2" id="KW-1003">Cell membrane</keyword>
<keyword evidence="6" id="KW-0378">Hydrolase</keyword>
<feature type="non-terminal residue" evidence="13">
    <location>
        <position position="422"/>
    </location>
</feature>
<proteinExistence type="predicted"/>
<evidence type="ECO:0000256" key="4">
    <source>
        <dbReference type="ARBA" id="ARBA00022692"/>
    </source>
</evidence>
<reference evidence="13" key="1">
    <citation type="submission" date="2018-05" db="EMBL/GenBank/DDBJ databases">
        <authorList>
            <person name="Lanie J.A."/>
            <person name="Ng W.-L."/>
            <person name="Kazmierczak K.M."/>
            <person name="Andrzejewski T.M."/>
            <person name="Davidsen T.M."/>
            <person name="Wayne K.J."/>
            <person name="Tettelin H."/>
            <person name="Glass J.I."/>
            <person name="Rusch D."/>
            <person name="Podicherti R."/>
            <person name="Tsui H.-C.T."/>
            <person name="Winkler M.E."/>
        </authorList>
    </citation>
    <scope>NUCLEOTIDE SEQUENCE</scope>
</reference>
<feature type="transmembrane region" description="Helical" evidence="11">
    <location>
        <begin position="324"/>
        <end position="345"/>
    </location>
</feature>
<dbReference type="AlphaFoldDB" id="A0A381SLK9"/>
<feature type="domain" description="Peptidase M48" evidence="12">
    <location>
        <begin position="251"/>
        <end position="414"/>
    </location>
</feature>
<comment type="cofactor">
    <cofactor evidence="1">
        <name>Zn(2+)</name>
        <dbReference type="ChEBI" id="CHEBI:29105"/>
    </cofactor>
</comment>
<evidence type="ECO:0000256" key="5">
    <source>
        <dbReference type="ARBA" id="ARBA00022723"/>
    </source>
</evidence>
<dbReference type="InterPro" id="IPR001915">
    <property type="entry name" value="Peptidase_M48"/>
</dbReference>
<dbReference type="Gene3D" id="3.30.2010.10">
    <property type="entry name" value="Metalloproteases ('zincins'), catalytic domain"/>
    <property type="match status" value="1"/>
</dbReference>
<dbReference type="InterPro" id="IPR050083">
    <property type="entry name" value="HtpX_protease"/>
</dbReference>
<evidence type="ECO:0000259" key="12">
    <source>
        <dbReference type="Pfam" id="PF01435"/>
    </source>
</evidence>
<feature type="transmembrane region" description="Helical" evidence="11">
    <location>
        <begin position="76"/>
        <end position="93"/>
    </location>
</feature>
<feature type="transmembrane region" description="Helical" evidence="11">
    <location>
        <begin position="154"/>
        <end position="171"/>
    </location>
</feature>
<feature type="transmembrane region" description="Helical" evidence="11">
    <location>
        <begin position="113"/>
        <end position="134"/>
    </location>
</feature>
<evidence type="ECO:0000256" key="8">
    <source>
        <dbReference type="ARBA" id="ARBA00022989"/>
    </source>
</evidence>
<dbReference type="PANTHER" id="PTHR43221:SF2">
    <property type="entry name" value="PROTEASE HTPX HOMOLOG"/>
    <property type="match status" value="1"/>
</dbReference>
<evidence type="ECO:0000256" key="7">
    <source>
        <dbReference type="ARBA" id="ARBA00022833"/>
    </source>
</evidence>
<feature type="transmembrane region" description="Helical" evidence="11">
    <location>
        <begin position="33"/>
        <end position="50"/>
    </location>
</feature>
<keyword evidence="8 11" id="KW-1133">Transmembrane helix</keyword>
<keyword evidence="7" id="KW-0862">Zinc</keyword>
<feature type="transmembrane region" description="Helical" evidence="11">
    <location>
        <begin position="292"/>
        <end position="318"/>
    </location>
</feature>
<dbReference type="GO" id="GO:0046872">
    <property type="term" value="F:metal ion binding"/>
    <property type="evidence" value="ECO:0007669"/>
    <property type="project" value="UniProtKB-KW"/>
</dbReference>
<dbReference type="GO" id="GO:0006508">
    <property type="term" value="P:proteolysis"/>
    <property type="evidence" value="ECO:0007669"/>
    <property type="project" value="UniProtKB-KW"/>
</dbReference>
<keyword evidence="4 11" id="KW-0812">Transmembrane</keyword>
<evidence type="ECO:0000313" key="13">
    <source>
        <dbReference type="EMBL" id="SVA04886.1"/>
    </source>
</evidence>
<dbReference type="PANTHER" id="PTHR43221">
    <property type="entry name" value="PROTEASE HTPX"/>
    <property type="match status" value="1"/>
</dbReference>
<evidence type="ECO:0000256" key="6">
    <source>
        <dbReference type="ARBA" id="ARBA00022801"/>
    </source>
</evidence>
<keyword evidence="9" id="KW-0482">Metalloprotease</keyword>
<protein>
    <recommendedName>
        <fullName evidence="12">Peptidase M48 domain-containing protein</fullName>
    </recommendedName>
</protein>
<keyword evidence="3" id="KW-0645">Protease</keyword>
<name>A0A381SLK9_9ZZZZ</name>
<evidence type="ECO:0000256" key="9">
    <source>
        <dbReference type="ARBA" id="ARBA00023049"/>
    </source>
</evidence>
<accession>A0A381SLK9</accession>
<evidence type="ECO:0000256" key="11">
    <source>
        <dbReference type="SAM" id="Phobius"/>
    </source>
</evidence>
<dbReference type="GO" id="GO:0004222">
    <property type="term" value="F:metalloendopeptidase activity"/>
    <property type="evidence" value="ECO:0007669"/>
    <property type="project" value="InterPro"/>
</dbReference>
<evidence type="ECO:0000256" key="1">
    <source>
        <dbReference type="ARBA" id="ARBA00001947"/>
    </source>
</evidence>
<evidence type="ECO:0000256" key="2">
    <source>
        <dbReference type="ARBA" id="ARBA00022475"/>
    </source>
</evidence>
<sequence length="422" mass="47723">MFLPFLPLIVASTSLTLLAGVLERPEPWLKMPIWIVLPAILVFSVIVAQLRQKISLFSRAELTSFTEQDKPSSSKLTSNRIGILIIWLAVVYGEHLDLRIAEIFENSLVAEAISLGILLLVYWLADALAAVPVYRWNISGVNQKFKGSAFHLRLQLPILALIFIQLFWIWIIKMILPEVTSNWTPFFEILSSLILLVLFAPVVIVKSWGAQAIEKGSAYESIRNELEQFRTPVAGILCWPDSIMPHSTAGVIGLIRGFRYLLISTKLLKALSNAELRAVIAHEAEHIRRHHLFYYLIAVTGLLGFFALAGNVNLLLAFTEISQVPGLILGTSAIISVLLFVRFGIGFLSQNFERQADCHSFERFGITPISTALLKVSWLNGINPEQDNWHHYGVRQRIDYLSKCLKKPEMIQKHHRRVTRIK</sequence>
<evidence type="ECO:0000256" key="10">
    <source>
        <dbReference type="ARBA" id="ARBA00023136"/>
    </source>
</evidence>
<evidence type="ECO:0000256" key="3">
    <source>
        <dbReference type="ARBA" id="ARBA00022670"/>
    </source>
</evidence>
<keyword evidence="10 11" id="KW-0472">Membrane</keyword>
<organism evidence="13">
    <name type="scientific">marine metagenome</name>
    <dbReference type="NCBI Taxonomy" id="408172"/>
    <lineage>
        <taxon>unclassified sequences</taxon>
        <taxon>metagenomes</taxon>
        <taxon>ecological metagenomes</taxon>
    </lineage>
</organism>
<dbReference type="Pfam" id="PF01435">
    <property type="entry name" value="Peptidase_M48"/>
    <property type="match status" value="1"/>
</dbReference>
<dbReference type="EMBL" id="UINC01003275">
    <property type="protein sequence ID" value="SVA04886.1"/>
    <property type="molecule type" value="Genomic_DNA"/>
</dbReference>